<protein>
    <submittedName>
        <fullName evidence="1">Uncharacterized protein</fullName>
    </submittedName>
</protein>
<organism evidence="1 2">
    <name type="scientific">Enterococcus faecalis</name>
    <name type="common">Streptococcus faecalis</name>
    <dbReference type="NCBI Taxonomy" id="1351"/>
    <lineage>
        <taxon>Bacteria</taxon>
        <taxon>Bacillati</taxon>
        <taxon>Bacillota</taxon>
        <taxon>Bacilli</taxon>
        <taxon>Lactobacillales</taxon>
        <taxon>Enterococcaceae</taxon>
        <taxon>Enterococcus</taxon>
    </lineage>
</organism>
<sequence length="60" mass="7051">MDQETKTTLVCQYQLKLEKKQNGVIVLANQLFRAIVTGFLFFIFNQKEINTKSTDKYFSK</sequence>
<name>A0A1G1SCW1_ENTFL</name>
<accession>A0A1G1SCW1</accession>
<dbReference type="AlphaFoldDB" id="A0A1G1SCW1"/>
<gene>
    <name evidence="1" type="ORF">EY666_12745</name>
</gene>
<evidence type="ECO:0000313" key="2">
    <source>
        <dbReference type="Proteomes" id="UP000305511"/>
    </source>
</evidence>
<proteinExistence type="predicted"/>
<dbReference type="EMBL" id="SIYF01000333">
    <property type="protein sequence ID" value="TKK78666.1"/>
    <property type="molecule type" value="Genomic_DNA"/>
</dbReference>
<evidence type="ECO:0000313" key="1">
    <source>
        <dbReference type="EMBL" id="TKK78666.1"/>
    </source>
</evidence>
<dbReference type="Proteomes" id="UP000305511">
    <property type="component" value="Unassembled WGS sequence"/>
</dbReference>
<comment type="caution">
    <text evidence="1">The sequence shown here is derived from an EMBL/GenBank/DDBJ whole genome shotgun (WGS) entry which is preliminary data.</text>
</comment>
<reference evidence="1 2" key="1">
    <citation type="submission" date="2019-02" db="EMBL/GenBank/DDBJ databases">
        <title>Bacteria dissemination in different level of health care in South Africa: the effectiveness of infections prevention and control.</title>
        <authorList>
            <person name="Shobo C."/>
            <person name="Amoako D.G."/>
            <person name="Allam M."/>
            <person name="Ismail A."/>
            <person name="Bester L.A."/>
            <person name="Essack S.Y."/>
        </authorList>
    </citation>
    <scope>NUCLEOTIDE SEQUENCE [LARGE SCALE GENOMIC DNA]</scope>
    <source>
        <strain evidence="1 2">2SIL2</strain>
    </source>
</reference>